<dbReference type="GO" id="GO:0016301">
    <property type="term" value="F:kinase activity"/>
    <property type="evidence" value="ECO:0007669"/>
    <property type="project" value="UniProtKB-KW"/>
</dbReference>
<dbReference type="Gene3D" id="3.40.50.10330">
    <property type="entry name" value="Probable inorganic polyphosphate/atp-NAD kinase, domain 1"/>
    <property type="match status" value="1"/>
</dbReference>
<dbReference type="InterPro" id="IPR005218">
    <property type="entry name" value="Diacylglycerol/lipid_kinase"/>
</dbReference>
<keyword evidence="3" id="KW-0808">Transferase</keyword>
<dbReference type="PROSITE" id="PS50146">
    <property type="entry name" value="DAGK"/>
    <property type="match status" value="1"/>
</dbReference>
<reference evidence="14" key="1">
    <citation type="journal article" date="2019" name="Int. J. Syst. Evol. Microbiol.">
        <title>The Global Catalogue of Microorganisms (GCM) 10K type strain sequencing project: providing services to taxonomists for standard genome sequencing and annotation.</title>
        <authorList>
            <consortium name="The Broad Institute Genomics Platform"/>
            <consortium name="The Broad Institute Genome Sequencing Center for Infectious Disease"/>
            <person name="Wu L."/>
            <person name="Ma J."/>
        </authorList>
    </citation>
    <scope>NUCLEOTIDE SEQUENCE [LARGE SCALE GENOMIC DNA]</scope>
    <source>
        <strain evidence="14">JCM 17924</strain>
    </source>
</reference>
<keyword evidence="8" id="KW-0460">Magnesium</keyword>
<dbReference type="NCBIfam" id="TIGR00147">
    <property type="entry name" value="YegS/Rv2252/BmrU family lipid kinase"/>
    <property type="match status" value="1"/>
</dbReference>
<evidence type="ECO:0000256" key="4">
    <source>
        <dbReference type="ARBA" id="ARBA00022723"/>
    </source>
</evidence>
<keyword evidence="2" id="KW-0444">Lipid biosynthesis</keyword>
<keyword evidence="4" id="KW-0479">Metal-binding</keyword>
<dbReference type="PANTHER" id="PTHR12358:SF106">
    <property type="entry name" value="LIPID KINASE YEGS"/>
    <property type="match status" value="1"/>
</dbReference>
<evidence type="ECO:0000256" key="2">
    <source>
        <dbReference type="ARBA" id="ARBA00022516"/>
    </source>
</evidence>
<evidence type="ECO:0000256" key="11">
    <source>
        <dbReference type="ARBA" id="ARBA00023264"/>
    </source>
</evidence>
<evidence type="ECO:0000256" key="8">
    <source>
        <dbReference type="ARBA" id="ARBA00022842"/>
    </source>
</evidence>
<keyword evidence="7" id="KW-0067">ATP-binding</keyword>
<protein>
    <submittedName>
        <fullName evidence="13">Diacylglycerol kinase family lipid kinase</fullName>
    </submittedName>
</protein>
<evidence type="ECO:0000313" key="13">
    <source>
        <dbReference type="EMBL" id="GAA4385001.1"/>
    </source>
</evidence>
<keyword evidence="6 13" id="KW-0418">Kinase</keyword>
<dbReference type="Pfam" id="PF00781">
    <property type="entry name" value="DAGK_cat"/>
    <property type="match status" value="1"/>
</dbReference>
<evidence type="ECO:0000256" key="1">
    <source>
        <dbReference type="ARBA" id="ARBA00001946"/>
    </source>
</evidence>
<evidence type="ECO:0000256" key="7">
    <source>
        <dbReference type="ARBA" id="ARBA00022840"/>
    </source>
</evidence>
<keyword evidence="14" id="KW-1185">Reference proteome</keyword>
<evidence type="ECO:0000256" key="3">
    <source>
        <dbReference type="ARBA" id="ARBA00022679"/>
    </source>
</evidence>
<keyword evidence="9" id="KW-0443">Lipid metabolism</keyword>
<accession>A0ABP8J5F7</accession>
<dbReference type="InterPro" id="IPR001206">
    <property type="entry name" value="Diacylglycerol_kinase_cat_dom"/>
</dbReference>
<keyword evidence="11" id="KW-1208">Phospholipid metabolism</keyword>
<dbReference type="RefSeq" id="WP_345225206.1">
    <property type="nucleotide sequence ID" value="NZ_BAABHA010000010.1"/>
</dbReference>
<dbReference type="EMBL" id="BAABHA010000010">
    <property type="protein sequence ID" value="GAA4385001.1"/>
    <property type="molecule type" value="Genomic_DNA"/>
</dbReference>
<evidence type="ECO:0000256" key="10">
    <source>
        <dbReference type="ARBA" id="ARBA00023209"/>
    </source>
</evidence>
<evidence type="ECO:0000256" key="5">
    <source>
        <dbReference type="ARBA" id="ARBA00022741"/>
    </source>
</evidence>
<dbReference type="InterPro" id="IPR017438">
    <property type="entry name" value="ATP-NAD_kinase_N"/>
</dbReference>
<comment type="cofactor">
    <cofactor evidence="1">
        <name>Mg(2+)</name>
        <dbReference type="ChEBI" id="CHEBI:18420"/>
    </cofactor>
</comment>
<dbReference type="SMART" id="SM00046">
    <property type="entry name" value="DAGKc"/>
    <property type="match status" value="1"/>
</dbReference>
<organism evidence="13 14">
    <name type="scientific">Hymenobacter koreensis</name>
    <dbReference type="NCBI Taxonomy" id="1084523"/>
    <lineage>
        <taxon>Bacteria</taxon>
        <taxon>Pseudomonadati</taxon>
        <taxon>Bacteroidota</taxon>
        <taxon>Cytophagia</taxon>
        <taxon>Cytophagales</taxon>
        <taxon>Hymenobacteraceae</taxon>
        <taxon>Hymenobacter</taxon>
    </lineage>
</organism>
<evidence type="ECO:0000259" key="12">
    <source>
        <dbReference type="PROSITE" id="PS50146"/>
    </source>
</evidence>
<evidence type="ECO:0000256" key="6">
    <source>
        <dbReference type="ARBA" id="ARBA00022777"/>
    </source>
</evidence>
<dbReference type="InterPro" id="IPR050187">
    <property type="entry name" value="Lipid_Phosphate_FormReg"/>
</dbReference>
<comment type="caution">
    <text evidence="13">The sequence shown here is derived from an EMBL/GenBank/DDBJ whole genome shotgun (WGS) entry which is preliminary data.</text>
</comment>
<proteinExistence type="predicted"/>
<dbReference type="InterPro" id="IPR016064">
    <property type="entry name" value="NAD/diacylglycerol_kinase_sf"/>
</dbReference>
<dbReference type="Proteomes" id="UP001500454">
    <property type="component" value="Unassembled WGS sequence"/>
</dbReference>
<keyword evidence="10" id="KW-0594">Phospholipid biosynthesis</keyword>
<gene>
    <name evidence="13" type="ORF">GCM10023186_27940</name>
</gene>
<dbReference type="Gene3D" id="2.60.200.40">
    <property type="match status" value="1"/>
</dbReference>
<feature type="domain" description="DAGKc" evidence="12">
    <location>
        <begin position="3"/>
        <end position="134"/>
    </location>
</feature>
<dbReference type="PANTHER" id="PTHR12358">
    <property type="entry name" value="SPHINGOSINE KINASE"/>
    <property type="match status" value="1"/>
</dbReference>
<evidence type="ECO:0000313" key="14">
    <source>
        <dbReference type="Proteomes" id="UP001500454"/>
    </source>
</evidence>
<sequence length="305" mass="32379">MPTSLSRLCLIFNPISGTNRNFDLQGLLNAVLGKDYGLHYEVRATQYAGHAEELAREAAAQGFGVVVAVGGDGTVNEVGRGLLGTGVAMAVLPRGSGNGLARHLGIPLRPEAAVALLRRPRVLNIDVGRLNGRPFFCTAGLGFDAHVSRMFAEAGTRGLSTYVRVALREYQRYRPCPVEIELADKQIQTDCYVLAFANAAQYGNNAYIAPLADIQDGLLDVCLINQLPLWRAVKVAYGLAAGNLPTSGAAAYHTAHTIHVRTERPLGFHLDGDFAGESADFSVALEPLALPVVVGEGFGNTIAVG</sequence>
<dbReference type="Pfam" id="PF19279">
    <property type="entry name" value="YegS_C"/>
    <property type="match status" value="1"/>
</dbReference>
<dbReference type="InterPro" id="IPR045540">
    <property type="entry name" value="YegS/DAGK_C"/>
</dbReference>
<dbReference type="SUPFAM" id="SSF111331">
    <property type="entry name" value="NAD kinase/diacylglycerol kinase-like"/>
    <property type="match status" value="1"/>
</dbReference>
<name>A0ABP8J5F7_9BACT</name>
<evidence type="ECO:0000256" key="9">
    <source>
        <dbReference type="ARBA" id="ARBA00023098"/>
    </source>
</evidence>
<keyword evidence="5" id="KW-0547">Nucleotide-binding</keyword>